<evidence type="ECO:0000313" key="4">
    <source>
        <dbReference type="Proteomes" id="UP000299290"/>
    </source>
</evidence>
<sequence length="317" mass="33546">MRYPLDPELTAALAIPPTVDLGDPAAARAEEARRLAASPEPDTTGVTVYDVTVPRPDGRSHLTLRVYTPSGPRRPLPALYDIHGGGFVLGSIEATHARSIRLCRELGTVVVAVAYRLAPEHPYPAPLQDCYAGLAWLAAHAADLGIDATRIAVHGQSAGGGLAAAVALLARDRGGPAICFQYLGVPAVDDRLSSDSMRQFVDTPAWDRPSARLSWSCYLGTGIPGTDDVSPYAAPARATDLSDLPPAYITAMQFDPLRDEGIAYALALQAAGVSVELHLFPGTFHGSVGVPAAEVSRRELAEETAVLRRALWPCRGT</sequence>
<gene>
    <name evidence="3" type="primary">aes_1</name>
    <name evidence="3" type="ORF">SANT12839_009080</name>
</gene>
<dbReference type="Proteomes" id="UP000299290">
    <property type="component" value="Unassembled WGS sequence"/>
</dbReference>
<dbReference type="EMBL" id="BJHV01000001">
    <property type="protein sequence ID" value="GDY40026.1"/>
    <property type="molecule type" value="Genomic_DNA"/>
</dbReference>
<organism evidence="3 4">
    <name type="scientific">Streptomyces antimycoticus</name>
    <dbReference type="NCBI Taxonomy" id="68175"/>
    <lineage>
        <taxon>Bacteria</taxon>
        <taxon>Bacillati</taxon>
        <taxon>Actinomycetota</taxon>
        <taxon>Actinomycetes</taxon>
        <taxon>Kitasatosporales</taxon>
        <taxon>Streptomycetaceae</taxon>
        <taxon>Streptomyces</taxon>
        <taxon>Streptomyces violaceusniger group</taxon>
    </lineage>
</organism>
<name>A0A4D4K032_9ACTN</name>
<evidence type="ECO:0000256" key="1">
    <source>
        <dbReference type="ARBA" id="ARBA00022801"/>
    </source>
</evidence>
<accession>A0A4D4K032</accession>
<protein>
    <submittedName>
        <fullName evidence="3">Esterase</fullName>
    </submittedName>
</protein>
<keyword evidence="4" id="KW-1185">Reference proteome</keyword>
<keyword evidence="1" id="KW-0378">Hydrolase</keyword>
<evidence type="ECO:0000313" key="3">
    <source>
        <dbReference type="EMBL" id="GDY40026.1"/>
    </source>
</evidence>
<reference evidence="3 4" key="1">
    <citation type="journal article" date="2020" name="Int. J. Syst. Evol. Microbiol.">
        <title>Reclassification of Streptomyces castelarensis and Streptomyces sporoclivatus as later heterotypic synonyms of Streptomyces antimycoticus.</title>
        <authorList>
            <person name="Komaki H."/>
            <person name="Tamura T."/>
        </authorList>
    </citation>
    <scope>NUCLEOTIDE SEQUENCE [LARGE SCALE GENOMIC DNA]</scope>
    <source>
        <strain evidence="3 4">NBRC 12839</strain>
    </source>
</reference>
<feature type="domain" description="Alpha/beta hydrolase fold-3" evidence="2">
    <location>
        <begin position="81"/>
        <end position="286"/>
    </location>
</feature>
<dbReference type="SUPFAM" id="SSF53474">
    <property type="entry name" value="alpha/beta-Hydrolases"/>
    <property type="match status" value="1"/>
</dbReference>
<dbReference type="PANTHER" id="PTHR48081">
    <property type="entry name" value="AB HYDROLASE SUPERFAMILY PROTEIN C4A8.06C"/>
    <property type="match status" value="1"/>
</dbReference>
<proteinExistence type="predicted"/>
<dbReference type="InterPro" id="IPR029058">
    <property type="entry name" value="AB_hydrolase_fold"/>
</dbReference>
<dbReference type="Pfam" id="PF07859">
    <property type="entry name" value="Abhydrolase_3"/>
    <property type="match status" value="1"/>
</dbReference>
<dbReference type="Gene3D" id="3.40.50.1820">
    <property type="entry name" value="alpha/beta hydrolase"/>
    <property type="match status" value="1"/>
</dbReference>
<evidence type="ECO:0000259" key="2">
    <source>
        <dbReference type="Pfam" id="PF07859"/>
    </source>
</evidence>
<dbReference type="AlphaFoldDB" id="A0A4D4K032"/>
<dbReference type="InterPro" id="IPR050300">
    <property type="entry name" value="GDXG_lipolytic_enzyme"/>
</dbReference>
<dbReference type="GO" id="GO:0016787">
    <property type="term" value="F:hydrolase activity"/>
    <property type="evidence" value="ECO:0007669"/>
    <property type="project" value="UniProtKB-KW"/>
</dbReference>
<dbReference type="RefSeq" id="WP_137964061.1">
    <property type="nucleotide sequence ID" value="NZ_BJHV01000001.1"/>
</dbReference>
<dbReference type="InterPro" id="IPR013094">
    <property type="entry name" value="AB_hydrolase_3"/>
</dbReference>
<comment type="caution">
    <text evidence="3">The sequence shown here is derived from an EMBL/GenBank/DDBJ whole genome shotgun (WGS) entry which is preliminary data.</text>
</comment>
<dbReference type="PANTHER" id="PTHR48081:SF8">
    <property type="entry name" value="ALPHA_BETA HYDROLASE FOLD-3 DOMAIN-CONTAINING PROTEIN-RELATED"/>
    <property type="match status" value="1"/>
</dbReference>